<dbReference type="PROSITE" id="PS50956">
    <property type="entry name" value="HTH_ASNC_2"/>
    <property type="match status" value="1"/>
</dbReference>
<dbReference type="InterPro" id="IPR036390">
    <property type="entry name" value="WH_DNA-bd_sf"/>
</dbReference>
<dbReference type="SMART" id="SM00344">
    <property type="entry name" value="HTH_ASNC"/>
    <property type="match status" value="1"/>
</dbReference>
<evidence type="ECO:0000313" key="5">
    <source>
        <dbReference type="EMBL" id="GGA77334.1"/>
    </source>
</evidence>
<dbReference type="SUPFAM" id="SSF54909">
    <property type="entry name" value="Dimeric alpha+beta barrel"/>
    <property type="match status" value="1"/>
</dbReference>
<dbReference type="Proteomes" id="UP000646478">
    <property type="component" value="Unassembled WGS sequence"/>
</dbReference>
<evidence type="ECO:0000259" key="4">
    <source>
        <dbReference type="PROSITE" id="PS50956"/>
    </source>
</evidence>
<dbReference type="GO" id="GO:0005829">
    <property type="term" value="C:cytosol"/>
    <property type="evidence" value="ECO:0007669"/>
    <property type="project" value="TreeGrafter"/>
</dbReference>
<dbReference type="InterPro" id="IPR036388">
    <property type="entry name" value="WH-like_DNA-bd_sf"/>
</dbReference>
<sequence length="159" mass="17723">MTICPYRINETTYISGIMTTDADHQLLALLRENARASTAELARRLGVSRTTVQSRIERLERRGVIEGYTVRLAPEHERNLVKAHVLVTALPKLAPKVETALRGMIAVRTLHSVSGHFDMIVIVEAPSIRELDVVLDNIGALEGVERTMSSIILSTRIER</sequence>
<reference evidence="5" key="1">
    <citation type="journal article" date="2014" name="Int. J. Syst. Evol. Microbiol.">
        <title>Complete genome sequence of Corynebacterium casei LMG S-19264T (=DSM 44701T), isolated from a smear-ripened cheese.</title>
        <authorList>
            <consortium name="US DOE Joint Genome Institute (JGI-PGF)"/>
            <person name="Walter F."/>
            <person name="Albersmeier A."/>
            <person name="Kalinowski J."/>
            <person name="Ruckert C."/>
        </authorList>
    </citation>
    <scope>NUCLEOTIDE SEQUENCE</scope>
    <source>
        <strain evidence="5">CGMCC 1.15082</strain>
    </source>
</reference>
<keyword evidence="6" id="KW-1185">Reference proteome</keyword>
<dbReference type="Gene3D" id="3.30.70.920">
    <property type="match status" value="1"/>
</dbReference>
<dbReference type="Pfam" id="PF01037">
    <property type="entry name" value="AsnC_trans_reg"/>
    <property type="match status" value="1"/>
</dbReference>
<accession>A0A916RYP9</accession>
<keyword evidence="2" id="KW-0238">DNA-binding</keyword>
<feature type="domain" description="HTH asnC-type" evidence="4">
    <location>
        <begin position="23"/>
        <end position="81"/>
    </location>
</feature>
<dbReference type="SUPFAM" id="SSF46785">
    <property type="entry name" value="Winged helix' DNA-binding domain"/>
    <property type="match status" value="1"/>
</dbReference>
<dbReference type="InterPro" id="IPR011008">
    <property type="entry name" value="Dimeric_a/b-barrel"/>
</dbReference>
<dbReference type="AlphaFoldDB" id="A0A916RYP9"/>
<dbReference type="InterPro" id="IPR000524">
    <property type="entry name" value="Tscrpt_reg_HTH_GntR"/>
</dbReference>
<dbReference type="PROSITE" id="PS00519">
    <property type="entry name" value="HTH_ASNC_1"/>
    <property type="match status" value="1"/>
</dbReference>
<evidence type="ECO:0000313" key="6">
    <source>
        <dbReference type="Proteomes" id="UP000646478"/>
    </source>
</evidence>
<keyword evidence="3" id="KW-0804">Transcription</keyword>
<dbReference type="InterPro" id="IPR019887">
    <property type="entry name" value="Tscrpt_reg_AsnC/Lrp_C"/>
</dbReference>
<dbReference type="GO" id="GO:0043565">
    <property type="term" value="F:sequence-specific DNA binding"/>
    <property type="evidence" value="ECO:0007669"/>
    <property type="project" value="InterPro"/>
</dbReference>
<keyword evidence="1" id="KW-0805">Transcription regulation</keyword>
<dbReference type="PRINTS" id="PR00033">
    <property type="entry name" value="HTHASNC"/>
</dbReference>
<proteinExistence type="predicted"/>
<protein>
    <submittedName>
        <fullName evidence="5">AsnC family transcriptional regulator</fullName>
    </submittedName>
</protein>
<name>A0A916RYP9_9HYPH</name>
<dbReference type="Pfam" id="PF13412">
    <property type="entry name" value="HTH_24"/>
    <property type="match status" value="1"/>
</dbReference>
<dbReference type="EMBL" id="BMHH01000001">
    <property type="protein sequence ID" value="GGA77334.1"/>
    <property type="molecule type" value="Genomic_DNA"/>
</dbReference>
<dbReference type="InterPro" id="IPR019885">
    <property type="entry name" value="Tscrpt_reg_HTH_AsnC-type_CS"/>
</dbReference>
<dbReference type="PANTHER" id="PTHR30154">
    <property type="entry name" value="LEUCINE-RESPONSIVE REGULATORY PROTEIN"/>
    <property type="match status" value="1"/>
</dbReference>
<comment type="caution">
    <text evidence="5">The sequence shown here is derived from an EMBL/GenBank/DDBJ whole genome shotgun (WGS) entry which is preliminary data.</text>
</comment>
<gene>
    <name evidence="5" type="ORF">GCM10011491_00590</name>
</gene>
<evidence type="ECO:0000256" key="1">
    <source>
        <dbReference type="ARBA" id="ARBA00023015"/>
    </source>
</evidence>
<organism evidence="5 6">
    <name type="scientific">Brucella endophytica</name>
    <dbReference type="NCBI Taxonomy" id="1963359"/>
    <lineage>
        <taxon>Bacteria</taxon>
        <taxon>Pseudomonadati</taxon>
        <taxon>Pseudomonadota</taxon>
        <taxon>Alphaproteobacteria</taxon>
        <taxon>Hyphomicrobiales</taxon>
        <taxon>Brucellaceae</taxon>
        <taxon>Brucella/Ochrobactrum group</taxon>
        <taxon>Brucella</taxon>
    </lineage>
</organism>
<dbReference type="GO" id="GO:0003700">
    <property type="term" value="F:DNA-binding transcription factor activity"/>
    <property type="evidence" value="ECO:0007669"/>
    <property type="project" value="InterPro"/>
</dbReference>
<dbReference type="PRINTS" id="PR00035">
    <property type="entry name" value="HTHGNTR"/>
</dbReference>
<evidence type="ECO:0000256" key="3">
    <source>
        <dbReference type="ARBA" id="ARBA00023163"/>
    </source>
</evidence>
<dbReference type="GO" id="GO:0043200">
    <property type="term" value="P:response to amino acid"/>
    <property type="evidence" value="ECO:0007669"/>
    <property type="project" value="TreeGrafter"/>
</dbReference>
<dbReference type="InterPro" id="IPR019888">
    <property type="entry name" value="Tscrpt_reg_AsnC-like"/>
</dbReference>
<reference evidence="5" key="2">
    <citation type="submission" date="2020-09" db="EMBL/GenBank/DDBJ databases">
        <authorList>
            <person name="Sun Q."/>
            <person name="Zhou Y."/>
        </authorList>
    </citation>
    <scope>NUCLEOTIDE SEQUENCE</scope>
    <source>
        <strain evidence="5">CGMCC 1.15082</strain>
    </source>
</reference>
<dbReference type="InterPro" id="IPR000485">
    <property type="entry name" value="AsnC-type_HTH_dom"/>
</dbReference>
<dbReference type="PANTHER" id="PTHR30154:SF53">
    <property type="entry name" value="HTH-TYPE TRANSCRIPTIONAL REGULATOR LRPC"/>
    <property type="match status" value="1"/>
</dbReference>
<dbReference type="Gene3D" id="1.10.10.10">
    <property type="entry name" value="Winged helix-like DNA-binding domain superfamily/Winged helix DNA-binding domain"/>
    <property type="match status" value="1"/>
</dbReference>
<evidence type="ECO:0000256" key="2">
    <source>
        <dbReference type="ARBA" id="ARBA00023125"/>
    </source>
</evidence>